<proteinExistence type="predicted"/>
<evidence type="ECO:0000313" key="2">
    <source>
        <dbReference type="Ensembl" id="ENSNFUP00015034331.1"/>
    </source>
</evidence>
<dbReference type="PANTHER" id="PTHR46791:SF13">
    <property type="entry name" value="CLR5 DOMAIN-CONTAINING PROTEIN"/>
    <property type="match status" value="1"/>
</dbReference>
<reference evidence="2" key="1">
    <citation type="submission" date="2025-08" db="UniProtKB">
        <authorList>
            <consortium name="Ensembl"/>
        </authorList>
    </citation>
    <scope>IDENTIFICATION</scope>
</reference>
<dbReference type="GeneTree" id="ENSGT00940000177478"/>
<protein>
    <submittedName>
        <fullName evidence="2">Uncharacterized LOC107397031</fullName>
    </submittedName>
</protein>
<dbReference type="OMA" id="DTAQVWN"/>
<evidence type="ECO:0000313" key="3">
    <source>
        <dbReference type="Proteomes" id="UP000694548"/>
    </source>
</evidence>
<evidence type="ECO:0000259" key="1">
    <source>
        <dbReference type="Pfam" id="PF24764"/>
    </source>
</evidence>
<dbReference type="InterPro" id="IPR058913">
    <property type="entry name" value="Integrase_dom_put"/>
</dbReference>
<dbReference type="KEGG" id="nfu:107397031"/>
<dbReference type="Proteomes" id="UP000694548">
    <property type="component" value="Unassembled WGS sequence"/>
</dbReference>
<feature type="domain" description="Integrase core" evidence="1">
    <location>
        <begin position="163"/>
        <end position="337"/>
    </location>
</feature>
<keyword evidence="3" id="KW-1185">Reference proteome</keyword>
<dbReference type="AlphaFoldDB" id="A0A8C6NYF5"/>
<reference evidence="2" key="2">
    <citation type="submission" date="2025-09" db="UniProtKB">
        <authorList>
            <consortium name="Ensembl"/>
        </authorList>
    </citation>
    <scope>IDENTIFICATION</scope>
</reference>
<organism evidence="2 3">
    <name type="scientific">Nothobranchius furzeri</name>
    <name type="common">Turquoise killifish</name>
    <dbReference type="NCBI Taxonomy" id="105023"/>
    <lineage>
        <taxon>Eukaryota</taxon>
        <taxon>Metazoa</taxon>
        <taxon>Chordata</taxon>
        <taxon>Craniata</taxon>
        <taxon>Vertebrata</taxon>
        <taxon>Euteleostomi</taxon>
        <taxon>Actinopterygii</taxon>
        <taxon>Neopterygii</taxon>
        <taxon>Teleostei</taxon>
        <taxon>Neoteleostei</taxon>
        <taxon>Acanthomorphata</taxon>
        <taxon>Ovalentaria</taxon>
        <taxon>Atherinomorphae</taxon>
        <taxon>Cyprinodontiformes</taxon>
        <taxon>Nothobranchiidae</taxon>
        <taxon>Nothobranchius</taxon>
    </lineage>
</organism>
<dbReference type="PANTHER" id="PTHR46791">
    <property type="entry name" value="EXPRESSED PROTEIN"/>
    <property type="match status" value="1"/>
</dbReference>
<sequence length="425" mass="49515">MVGTEPLKGHGRGKNLLRDIAKFPTTVNRKINRHTTMEERPYHPWGKFIDFYFDIGFTYKDIKFVLGCRHGVDISERHLKRILSARGLSRRERYCDIADLVEFISNELQYSGQLHGYRWMYAKCREHGLRAKKEDVRLVLKELDPRGVSLRQARRLRRRNYFSKGPNFIWHIDSYDKLKPYGFCINGCIDGFSRKIIWLNAYITSSDPKLIGGYYVDAVQRLEGCPRIVRGDLGTENGHVRGFQRFLVPINLDGSVDSYLEGASTANQRIEYWWGFLRNQCVEFWMSLFADMRDNGFFDGGFLDKAILQFCCMGLIQDELDDTVQVWNAHVIRPSRNIHVPSGRPNVMYALPQLNGTRDFLSPVEDEHLQLCKDECFFRRPIPCDQDVYELCNIFIAESHLTLPSDPYQAMTLYRHLREAITASL</sequence>
<name>A0A8C6NYF5_NOTFU</name>
<dbReference type="Pfam" id="PF24764">
    <property type="entry name" value="rva_4"/>
    <property type="match status" value="1"/>
</dbReference>
<accession>A0A8C6NYF5</accession>
<dbReference type="Ensembl" id="ENSNFUT00015035873.1">
    <property type="protein sequence ID" value="ENSNFUP00015034331.1"/>
    <property type="gene ID" value="ENSNFUG00015016743.1"/>
</dbReference>